<organism evidence="1 2">
    <name type="scientific">Halorubrum ezzemoulense</name>
    <name type="common">Halorubrum chaoviator</name>
    <dbReference type="NCBI Taxonomy" id="337243"/>
    <lineage>
        <taxon>Archaea</taxon>
        <taxon>Methanobacteriati</taxon>
        <taxon>Methanobacteriota</taxon>
        <taxon>Stenosarchaea group</taxon>
        <taxon>Halobacteria</taxon>
        <taxon>Halobacteriales</taxon>
        <taxon>Haloferacaceae</taxon>
        <taxon>Halorubrum</taxon>
    </lineage>
</organism>
<dbReference type="Proteomes" id="UP001210528">
    <property type="component" value="Unassembled WGS sequence"/>
</dbReference>
<reference evidence="1 2" key="1">
    <citation type="submission" date="2023-01" db="EMBL/GenBank/DDBJ databases">
        <title>Halorubrum ezzemoulense from Santa Pola, Spain.</title>
        <authorList>
            <person name="Feng Y."/>
            <person name="Louyakis A.S."/>
            <person name="Gogarten J.P."/>
        </authorList>
    </citation>
    <scope>NUCLEOTIDE SEQUENCE [LARGE SCALE GENOMIC DNA]</scope>
    <source>
        <strain evidence="1 2">AMM015</strain>
    </source>
</reference>
<comment type="caution">
    <text evidence="1">The sequence shown here is derived from an EMBL/GenBank/DDBJ whole genome shotgun (WGS) entry which is preliminary data.</text>
</comment>
<gene>
    <name evidence="1" type="ORF">PM085_18880</name>
</gene>
<dbReference type="RefSeq" id="WP_271970687.1">
    <property type="nucleotide sequence ID" value="NZ_JAQLUK010000078.1"/>
</dbReference>
<evidence type="ECO:0008006" key="3">
    <source>
        <dbReference type="Google" id="ProtNLM"/>
    </source>
</evidence>
<evidence type="ECO:0000313" key="2">
    <source>
        <dbReference type="Proteomes" id="UP001210528"/>
    </source>
</evidence>
<accession>A0ABT4Z7X3</accession>
<sequence>MNGTITGLVGPRRSDVTLSKNSDGTCSYCENYADGYDADRDESVCERCANILDDDGGQR</sequence>
<proteinExistence type="predicted"/>
<evidence type="ECO:0000313" key="1">
    <source>
        <dbReference type="EMBL" id="MDB2294279.1"/>
    </source>
</evidence>
<name>A0ABT4Z7X3_HALEZ</name>
<protein>
    <recommendedName>
        <fullName evidence="3">Rubrerythrin-like domain-containing protein</fullName>
    </recommendedName>
</protein>
<keyword evidence="2" id="KW-1185">Reference proteome</keyword>
<dbReference type="EMBL" id="JAQLUK010000078">
    <property type="protein sequence ID" value="MDB2294279.1"/>
    <property type="molecule type" value="Genomic_DNA"/>
</dbReference>